<reference evidence="1 2" key="1">
    <citation type="submission" date="2023-06" db="EMBL/GenBank/DDBJ databases">
        <title>Genome sequence of Methancorpusculaceae sp. Cs1.</title>
        <authorList>
            <person name="Protasov E."/>
            <person name="Platt K."/>
            <person name="Poehlein A."/>
            <person name="Daniel R."/>
            <person name="Brune A."/>
        </authorList>
    </citation>
    <scope>NUCLEOTIDE SEQUENCE [LARGE SCALE GENOMIC DNA]</scope>
    <source>
        <strain evidence="1 2">Cs1</strain>
    </source>
</reference>
<name>A0AAE4MG20_9EURY</name>
<sequence length="140" mass="15881">MRRVSYQFPNRCDLEFEADVHFPVFLNAVESLAGRQDNFRTERGPIKREISVLLANDRLGFEKIEQGSQMSKIATDAADIVVILTDTVLKASGNVPLNDHRFMIRTIEKGDRTEVFITKSPSIEGFDSMDMKKMILEALS</sequence>
<keyword evidence="2" id="KW-1185">Reference proteome</keyword>
<dbReference type="Proteomes" id="UP001283212">
    <property type="component" value="Unassembled WGS sequence"/>
</dbReference>
<accession>A0AAE4MG20</accession>
<gene>
    <name evidence="1" type="ORF">McpCs1_11040</name>
</gene>
<dbReference type="EMBL" id="JAWDKB010000004">
    <property type="protein sequence ID" value="MDV0443724.1"/>
    <property type="molecule type" value="Genomic_DNA"/>
</dbReference>
<dbReference type="RefSeq" id="WP_338096244.1">
    <property type="nucleotide sequence ID" value="NZ_JAWDKB010000004.1"/>
</dbReference>
<comment type="caution">
    <text evidence="1">The sequence shown here is derived from an EMBL/GenBank/DDBJ whole genome shotgun (WGS) entry which is preliminary data.</text>
</comment>
<organism evidence="1 2">
    <name type="scientific">Methanorbis rubei</name>
    <dbReference type="NCBI Taxonomy" id="3028300"/>
    <lineage>
        <taxon>Archaea</taxon>
        <taxon>Methanobacteriati</taxon>
        <taxon>Methanobacteriota</taxon>
        <taxon>Stenosarchaea group</taxon>
        <taxon>Methanomicrobia</taxon>
        <taxon>Methanomicrobiales</taxon>
        <taxon>Methanocorpusculaceae</taxon>
        <taxon>Methanorbis</taxon>
    </lineage>
</organism>
<protein>
    <submittedName>
        <fullName evidence="1">Uncharacterized protein</fullName>
    </submittedName>
</protein>
<evidence type="ECO:0000313" key="2">
    <source>
        <dbReference type="Proteomes" id="UP001283212"/>
    </source>
</evidence>
<proteinExistence type="predicted"/>
<dbReference type="AlphaFoldDB" id="A0AAE4MG20"/>
<evidence type="ECO:0000313" key="1">
    <source>
        <dbReference type="EMBL" id="MDV0443724.1"/>
    </source>
</evidence>